<dbReference type="GO" id="GO:0004674">
    <property type="term" value="F:protein serine/threonine kinase activity"/>
    <property type="evidence" value="ECO:0007669"/>
    <property type="project" value="UniProtKB-KW"/>
</dbReference>
<comment type="similarity">
    <text evidence="10">Belongs to the protein kinase superfamily.</text>
</comment>
<dbReference type="GO" id="GO:0005524">
    <property type="term" value="F:ATP binding"/>
    <property type="evidence" value="ECO:0007669"/>
    <property type="project" value="UniProtKB-UniRule"/>
</dbReference>
<evidence type="ECO:0000313" key="13">
    <source>
        <dbReference type="EMBL" id="BAC23148.1"/>
    </source>
</evidence>
<accession>Q8N0P1</accession>
<reference evidence="12" key="1">
    <citation type="submission" date="2002-05" db="EMBL/GenBank/DDBJ databases">
        <title>Dimorphism of macronuclear DNA due to alternative elimination of a long IES on a chromosome of Paramecium caudatum.</title>
        <authorList>
            <person name="Obara S."/>
            <person name="Iwataki Y."/>
            <person name="Watanabe T."/>
            <person name="Mikami K."/>
        </authorList>
    </citation>
    <scope>NUCLEOTIDE SEQUENCE</scope>
    <source>
        <strain evidence="12">27aG3s3</strain>
    </source>
</reference>
<feature type="domain" description="Protein kinase" evidence="11">
    <location>
        <begin position="12"/>
        <end position="279"/>
    </location>
</feature>
<dbReference type="InterPro" id="IPR011009">
    <property type="entry name" value="Kinase-like_dom_sf"/>
</dbReference>
<evidence type="ECO:0000313" key="12">
    <source>
        <dbReference type="EMBL" id="BAB92092.1"/>
    </source>
</evidence>
<evidence type="ECO:0000256" key="9">
    <source>
        <dbReference type="PROSITE-ProRule" id="PRU10141"/>
    </source>
</evidence>
<evidence type="ECO:0000256" key="6">
    <source>
        <dbReference type="ARBA" id="ARBA00022840"/>
    </source>
</evidence>
<dbReference type="Gene3D" id="3.30.200.20">
    <property type="entry name" value="Phosphorylase Kinase, domain 1"/>
    <property type="match status" value="1"/>
</dbReference>
<dbReference type="SMART" id="SM00220">
    <property type="entry name" value="S_TKc"/>
    <property type="match status" value="1"/>
</dbReference>
<dbReference type="InterPro" id="IPR000719">
    <property type="entry name" value="Prot_kinase_dom"/>
</dbReference>
<name>Q8N0P1_PARCA</name>
<evidence type="ECO:0000256" key="2">
    <source>
        <dbReference type="ARBA" id="ARBA00022527"/>
    </source>
</evidence>
<gene>
    <name evidence="12" type="primary">stk2 homolog</name>
</gene>
<dbReference type="PANTHER" id="PTHR44899:SF7">
    <property type="entry name" value="NIMA-RELATED KINASE"/>
    <property type="match status" value="1"/>
</dbReference>
<reference evidence="13" key="2">
    <citation type="submission" date="2002-05" db="EMBL/GenBank/DDBJ databases">
        <title>DNA processing during post-conjugational development in Paramecium caudatum: alternative elimination of a longer IES on the p-h chromosome.</title>
        <authorList>
            <person name="Iwataki Y."/>
            <person name="Obara S."/>
            <person name="Mikami K."/>
        </authorList>
    </citation>
    <scope>NUCLEOTIDE SEQUENCE</scope>
    <source>
        <strain evidence="13">27aG3s3</strain>
    </source>
</reference>
<evidence type="ECO:0000256" key="5">
    <source>
        <dbReference type="ARBA" id="ARBA00022777"/>
    </source>
</evidence>
<keyword evidence="3" id="KW-0808">Transferase</keyword>
<dbReference type="SUPFAM" id="SSF56112">
    <property type="entry name" value="Protein kinase-like (PK-like)"/>
    <property type="match status" value="1"/>
</dbReference>
<dbReference type="AlphaFoldDB" id="Q8N0P1"/>
<dbReference type="PROSITE" id="PS50011">
    <property type="entry name" value="PROTEIN_KINASE_DOM"/>
    <property type="match status" value="1"/>
</dbReference>
<dbReference type="InterPro" id="IPR008271">
    <property type="entry name" value="Ser/Thr_kinase_AS"/>
</dbReference>
<keyword evidence="2 10" id="KW-0723">Serine/threonine-protein kinase</keyword>
<evidence type="ECO:0000256" key="7">
    <source>
        <dbReference type="ARBA" id="ARBA00047899"/>
    </source>
</evidence>
<dbReference type="EMBL" id="AB085174">
    <property type="protein sequence ID" value="BAC23148.1"/>
    <property type="molecule type" value="Genomic_DNA"/>
</dbReference>
<evidence type="ECO:0000256" key="10">
    <source>
        <dbReference type="RuleBase" id="RU000304"/>
    </source>
</evidence>
<dbReference type="InterPro" id="IPR051131">
    <property type="entry name" value="NEK_Ser/Thr_kinase_NIMA"/>
</dbReference>
<keyword evidence="5 12" id="KW-0418">Kinase</keyword>
<sequence>MIHPIDQYEQFYSEQKIIGRGQYGIVYLVKHKKSGLDYAAKKTTGEYSLNELEILLRLNHPNIIRVFECFKSEKNLILIMEYCEKGDLWNLIQYRLLEGKNRGFAQKIVEQWFVQLLMGLAYIHDQKIIHRDLKSMNILIKSDGQLKISDFGVAKVLRENQMATTMAGSPFYLSPEISQGMEYSFSSDMWSLGCIIFELCTLKHAFDGKELNQVISNIQNCKLQSEILIEDQANQNSILMADQDIRFYSSDLVQMINSLLSLEANKRPSAQNLLKTPFIAKIMLRSFEKRQSQSVPDMQKMGQVTFVQKKAQERYKKQITYVKHLLGNSQDSVNAQSQVIKSQGDLNLQKQASAGS</sequence>
<dbReference type="InterPro" id="IPR017441">
    <property type="entry name" value="Protein_kinase_ATP_BS"/>
</dbReference>
<comment type="catalytic activity">
    <reaction evidence="7">
        <text>L-threonyl-[protein] + ATP = O-phospho-L-threonyl-[protein] + ADP + H(+)</text>
        <dbReference type="Rhea" id="RHEA:46608"/>
        <dbReference type="Rhea" id="RHEA-COMP:11060"/>
        <dbReference type="Rhea" id="RHEA-COMP:11605"/>
        <dbReference type="ChEBI" id="CHEBI:15378"/>
        <dbReference type="ChEBI" id="CHEBI:30013"/>
        <dbReference type="ChEBI" id="CHEBI:30616"/>
        <dbReference type="ChEBI" id="CHEBI:61977"/>
        <dbReference type="ChEBI" id="CHEBI:456216"/>
        <dbReference type="EC" id="2.7.11.1"/>
    </reaction>
</comment>
<evidence type="ECO:0000259" key="11">
    <source>
        <dbReference type="PROSITE" id="PS50011"/>
    </source>
</evidence>
<dbReference type="PROSITE" id="PS00108">
    <property type="entry name" value="PROTEIN_KINASE_ST"/>
    <property type="match status" value="1"/>
</dbReference>
<proteinExistence type="inferred from homology"/>
<feature type="binding site" evidence="9">
    <location>
        <position position="42"/>
    </location>
    <ligand>
        <name>ATP</name>
        <dbReference type="ChEBI" id="CHEBI:30616"/>
    </ligand>
</feature>
<keyword evidence="4 9" id="KW-0547">Nucleotide-binding</keyword>
<comment type="catalytic activity">
    <reaction evidence="8">
        <text>L-seryl-[protein] + ATP = O-phospho-L-seryl-[protein] + ADP + H(+)</text>
        <dbReference type="Rhea" id="RHEA:17989"/>
        <dbReference type="Rhea" id="RHEA-COMP:9863"/>
        <dbReference type="Rhea" id="RHEA-COMP:11604"/>
        <dbReference type="ChEBI" id="CHEBI:15378"/>
        <dbReference type="ChEBI" id="CHEBI:29999"/>
        <dbReference type="ChEBI" id="CHEBI:30616"/>
        <dbReference type="ChEBI" id="CHEBI:83421"/>
        <dbReference type="ChEBI" id="CHEBI:456216"/>
        <dbReference type="EC" id="2.7.11.1"/>
    </reaction>
</comment>
<evidence type="ECO:0000256" key="8">
    <source>
        <dbReference type="ARBA" id="ARBA00048679"/>
    </source>
</evidence>
<dbReference type="EMBL" id="AB085175">
    <property type="protein sequence ID" value="BAB92092.1"/>
    <property type="molecule type" value="Genomic_DNA"/>
</dbReference>
<keyword evidence="6 9" id="KW-0067">ATP-binding</keyword>
<evidence type="ECO:0000256" key="1">
    <source>
        <dbReference type="ARBA" id="ARBA00012513"/>
    </source>
</evidence>
<dbReference type="PROSITE" id="PS00107">
    <property type="entry name" value="PROTEIN_KINASE_ATP"/>
    <property type="match status" value="1"/>
</dbReference>
<evidence type="ECO:0000256" key="4">
    <source>
        <dbReference type="ARBA" id="ARBA00022741"/>
    </source>
</evidence>
<dbReference type="Pfam" id="PF00069">
    <property type="entry name" value="Pkinase"/>
    <property type="match status" value="1"/>
</dbReference>
<dbReference type="EC" id="2.7.11.1" evidence="1"/>
<organism evidence="12">
    <name type="scientific">Paramecium caudatum</name>
    <dbReference type="NCBI Taxonomy" id="5885"/>
    <lineage>
        <taxon>Eukaryota</taxon>
        <taxon>Sar</taxon>
        <taxon>Alveolata</taxon>
        <taxon>Ciliophora</taxon>
        <taxon>Intramacronucleata</taxon>
        <taxon>Oligohymenophorea</taxon>
        <taxon>Peniculida</taxon>
        <taxon>Parameciidae</taxon>
        <taxon>Paramecium</taxon>
    </lineage>
</organism>
<protein>
    <recommendedName>
        <fullName evidence="1">non-specific serine/threonine protein kinase</fullName>
        <ecNumber evidence="1">2.7.11.1</ecNumber>
    </recommendedName>
</protein>
<evidence type="ECO:0000256" key="3">
    <source>
        <dbReference type="ARBA" id="ARBA00022679"/>
    </source>
</evidence>
<dbReference type="PANTHER" id="PTHR44899">
    <property type="entry name" value="CAMK FAMILY PROTEIN KINASE"/>
    <property type="match status" value="1"/>
</dbReference>
<dbReference type="Gene3D" id="1.10.510.10">
    <property type="entry name" value="Transferase(Phosphotransferase) domain 1"/>
    <property type="match status" value="1"/>
</dbReference>